<evidence type="ECO:0000313" key="2">
    <source>
        <dbReference type="Proteomes" id="UP001367676"/>
    </source>
</evidence>
<dbReference type="AlphaFoldDB" id="A0AAN9TXB7"/>
<accession>A0AAN9TXB7</accession>
<proteinExistence type="predicted"/>
<dbReference type="EMBL" id="JBBCAQ010000022">
    <property type="protein sequence ID" value="KAK7591006.1"/>
    <property type="molecule type" value="Genomic_DNA"/>
</dbReference>
<name>A0AAN9TXB7_9HEMI</name>
<comment type="caution">
    <text evidence="1">The sequence shown here is derived from an EMBL/GenBank/DDBJ whole genome shotgun (WGS) entry which is preliminary data.</text>
</comment>
<organism evidence="1 2">
    <name type="scientific">Parthenolecanium corni</name>
    <dbReference type="NCBI Taxonomy" id="536013"/>
    <lineage>
        <taxon>Eukaryota</taxon>
        <taxon>Metazoa</taxon>
        <taxon>Ecdysozoa</taxon>
        <taxon>Arthropoda</taxon>
        <taxon>Hexapoda</taxon>
        <taxon>Insecta</taxon>
        <taxon>Pterygota</taxon>
        <taxon>Neoptera</taxon>
        <taxon>Paraneoptera</taxon>
        <taxon>Hemiptera</taxon>
        <taxon>Sternorrhyncha</taxon>
        <taxon>Coccoidea</taxon>
        <taxon>Coccidae</taxon>
        <taxon>Parthenolecanium</taxon>
    </lineage>
</organism>
<reference evidence="1 2" key="1">
    <citation type="submission" date="2024-03" db="EMBL/GenBank/DDBJ databases">
        <title>Adaptation during the transition from Ophiocordyceps entomopathogen to insect associate is accompanied by gene loss and intensified selection.</title>
        <authorList>
            <person name="Ward C.M."/>
            <person name="Onetto C.A."/>
            <person name="Borneman A.R."/>
        </authorList>
    </citation>
    <scope>NUCLEOTIDE SEQUENCE [LARGE SCALE GENOMIC DNA]</scope>
    <source>
        <strain evidence="1">AWRI1</strain>
        <tissue evidence="1">Single Adult Female</tissue>
    </source>
</reference>
<keyword evidence="2" id="KW-1185">Reference proteome</keyword>
<evidence type="ECO:0000313" key="1">
    <source>
        <dbReference type="EMBL" id="KAK7591006.1"/>
    </source>
</evidence>
<gene>
    <name evidence="1" type="ORF">V9T40_002619</name>
</gene>
<protein>
    <submittedName>
        <fullName evidence="1">Uncharacterized protein</fullName>
    </submittedName>
</protein>
<sequence length="168" mass="18809">MTKAVAISDSHSQTEDVFDEEFDIVNLCTDIPNLFYNLMMAYIEMNDENASLIFQNLGPLVAKLKNEIKAIKLTLPAYTEAVAETDSMAVSLQNQMISAFQQLEMAIVELYAYLEVAAKTDDMQNYPPLGRMQIIQDQIEPAIVAFQKSCTAESEDILKNVIQSVDQS</sequence>
<dbReference type="Proteomes" id="UP001367676">
    <property type="component" value="Unassembled WGS sequence"/>
</dbReference>